<evidence type="ECO:0000259" key="1">
    <source>
        <dbReference type="Pfam" id="PF14397"/>
    </source>
</evidence>
<feature type="domain" description="Alpha-L-glutamate ligase-related protein ATP-grasp" evidence="1">
    <location>
        <begin position="184"/>
        <end position="329"/>
    </location>
</feature>
<name>A0A9X1JNY3_9FLAO</name>
<dbReference type="Proteomes" id="UP001138894">
    <property type="component" value="Unassembled WGS sequence"/>
</dbReference>
<gene>
    <name evidence="2" type="ORF">KCG49_02960</name>
</gene>
<dbReference type="RefSeq" id="WP_218544696.1">
    <property type="nucleotide sequence ID" value="NZ_JAGSPD010000002.1"/>
</dbReference>
<keyword evidence="3" id="KW-1185">Reference proteome</keyword>
<proteinExistence type="predicted"/>
<reference evidence="2" key="1">
    <citation type="submission" date="2021-04" db="EMBL/GenBank/DDBJ databases">
        <authorList>
            <person name="Pira H."/>
            <person name="Risdian C."/>
            <person name="Wink J."/>
        </authorList>
    </citation>
    <scope>NUCLEOTIDE SEQUENCE</scope>
    <source>
        <strain evidence="2">WHY3</strain>
    </source>
</reference>
<evidence type="ECO:0000313" key="3">
    <source>
        <dbReference type="Proteomes" id="UP001138894"/>
    </source>
</evidence>
<dbReference type="AlphaFoldDB" id="A0A9X1JNY3"/>
<evidence type="ECO:0000313" key="2">
    <source>
        <dbReference type="EMBL" id="MBV7268149.1"/>
    </source>
</evidence>
<comment type="caution">
    <text evidence="2">The sequence shown here is derived from an EMBL/GenBank/DDBJ whole genome shotgun (WGS) entry which is preliminary data.</text>
</comment>
<dbReference type="EMBL" id="JAGSPD010000002">
    <property type="protein sequence ID" value="MBV7268149.1"/>
    <property type="molecule type" value="Genomic_DNA"/>
</dbReference>
<dbReference type="InterPro" id="IPR039523">
    <property type="entry name" value="RimK-rel_E_lig_ATP-grasp"/>
</dbReference>
<dbReference type="Pfam" id="PF14397">
    <property type="entry name" value="ATPgrasp_ST"/>
    <property type="match status" value="1"/>
</dbReference>
<protein>
    <recommendedName>
        <fullName evidence="1">Alpha-L-glutamate ligase-related protein ATP-grasp domain-containing protein</fullName>
    </recommendedName>
</protein>
<accession>A0A9X1JNY3</accession>
<sequence>MRKIVDATKNILEKGRWYAFHKEQNNTARKHLKNIEAAKGKLDAKNIKLCKEYSKDVFGHERYAQWLIVYTTYTREFREGWIPDNYYGEVVLPQLNGEYGRISNRNAVITQLLKEEDTLDICYYVNRYFLTTDYKVLNDEALKTLLFSQHEKVVFKLENSRQGKGIYVLNEKSFDANEIRKLGNGVFQKFIEQHPFFSQFSTSSVATIRITSMCDDNGVPQARTGFFKFGNENDEYIKSSSAIYIPFDVKTGKLSHEAYTYYWKLLKQLPGNDFAFGGKELPSFNDCLAEVKRAHSQIPFVRCTGWDIILDKYNKVKIIEVNGGHNGITLNETTSGPNFKDLGWENLRKTK</sequence>
<organism evidence="2 3">
    <name type="scientific">Winogradskyella luteola</name>
    <dbReference type="NCBI Taxonomy" id="2828330"/>
    <lineage>
        <taxon>Bacteria</taxon>
        <taxon>Pseudomonadati</taxon>
        <taxon>Bacteroidota</taxon>
        <taxon>Flavobacteriia</taxon>
        <taxon>Flavobacteriales</taxon>
        <taxon>Flavobacteriaceae</taxon>
        <taxon>Winogradskyella</taxon>
    </lineage>
</organism>